<name>A0AAV7TAY6_PLEWA</name>
<protein>
    <submittedName>
        <fullName evidence="1">Uncharacterized protein</fullName>
    </submittedName>
</protein>
<organism evidence="1 2">
    <name type="scientific">Pleurodeles waltl</name>
    <name type="common">Iberian ribbed newt</name>
    <dbReference type="NCBI Taxonomy" id="8319"/>
    <lineage>
        <taxon>Eukaryota</taxon>
        <taxon>Metazoa</taxon>
        <taxon>Chordata</taxon>
        <taxon>Craniata</taxon>
        <taxon>Vertebrata</taxon>
        <taxon>Euteleostomi</taxon>
        <taxon>Amphibia</taxon>
        <taxon>Batrachia</taxon>
        <taxon>Caudata</taxon>
        <taxon>Salamandroidea</taxon>
        <taxon>Salamandridae</taxon>
        <taxon>Pleurodelinae</taxon>
        <taxon>Pleurodeles</taxon>
    </lineage>
</organism>
<sequence length="95" mass="10820">MLINAENNCARYALHAERNNAKLNQNRLAPRGKIYLQVHSADDQSATDGSWNSGTLNATPKIQEHCRDRGRLLRRFTIKRGSLLTSSRRKMVKKS</sequence>
<comment type="caution">
    <text evidence="1">The sequence shown here is derived from an EMBL/GenBank/DDBJ whole genome shotgun (WGS) entry which is preliminary data.</text>
</comment>
<dbReference type="Proteomes" id="UP001066276">
    <property type="component" value="Chromosome 4_1"/>
</dbReference>
<proteinExistence type="predicted"/>
<accession>A0AAV7TAY6</accession>
<gene>
    <name evidence="1" type="ORF">NDU88_004869</name>
</gene>
<evidence type="ECO:0000313" key="1">
    <source>
        <dbReference type="EMBL" id="KAJ1173027.1"/>
    </source>
</evidence>
<keyword evidence="2" id="KW-1185">Reference proteome</keyword>
<dbReference type="EMBL" id="JANPWB010000007">
    <property type="protein sequence ID" value="KAJ1173027.1"/>
    <property type="molecule type" value="Genomic_DNA"/>
</dbReference>
<evidence type="ECO:0000313" key="2">
    <source>
        <dbReference type="Proteomes" id="UP001066276"/>
    </source>
</evidence>
<dbReference type="AlphaFoldDB" id="A0AAV7TAY6"/>
<reference evidence="1" key="1">
    <citation type="journal article" date="2022" name="bioRxiv">
        <title>Sequencing and chromosome-scale assembly of the giantPleurodeles waltlgenome.</title>
        <authorList>
            <person name="Brown T."/>
            <person name="Elewa A."/>
            <person name="Iarovenko S."/>
            <person name="Subramanian E."/>
            <person name="Araus A.J."/>
            <person name="Petzold A."/>
            <person name="Susuki M."/>
            <person name="Suzuki K.-i.T."/>
            <person name="Hayashi T."/>
            <person name="Toyoda A."/>
            <person name="Oliveira C."/>
            <person name="Osipova E."/>
            <person name="Leigh N.D."/>
            <person name="Simon A."/>
            <person name="Yun M.H."/>
        </authorList>
    </citation>
    <scope>NUCLEOTIDE SEQUENCE</scope>
    <source>
        <strain evidence="1">20211129_DDA</strain>
        <tissue evidence="1">Liver</tissue>
    </source>
</reference>